<dbReference type="GeneID" id="25038093"/>
<gene>
    <name evidence="1" type="ORF">SPOG_03776</name>
</gene>
<name>S9W5I6_SCHCR</name>
<proteinExistence type="predicted"/>
<dbReference type="EMBL" id="KE546988">
    <property type="protein sequence ID" value="EPY53245.1"/>
    <property type="molecule type" value="Genomic_DNA"/>
</dbReference>
<accession>S9W5I6</accession>
<dbReference type="AlphaFoldDB" id="S9W5I6"/>
<organism evidence="1 2">
    <name type="scientific">Schizosaccharomyces cryophilus (strain OY26 / ATCC MYA-4695 / CBS 11777 / NBRC 106824 / NRRL Y48691)</name>
    <name type="common">Fission yeast</name>
    <dbReference type="NCBI Taxonomy" id="653667"/>
    <lineage>
        <taxon>Eukaryota</taxon>
        <taxon>Fungi</taxon>
        <taxon>Dikarya</taxon>
        <taxon>Ascomycota</taxon>
        <taxon>Taphrinomycotina</taxon>
        <taxon>Schizosaccharomycetes</taxon>
        <taxon>Schizosaccharomycetales</taxon>
        <taxon>Schizosaccharomycetaceae</taxon>
        <taxon>Schizosaccharomyces</taxon>
    </lineage>
</organism>
<evidence type="ECO:0000313" key="1">
    <source>
        <dbReference type="EMBL" id="EPY53245.1"/>
    </source>
</evidence>
<dbReference type="RefSeq" id="XP_013021494.1">
    <property type="nucleotide sequence ID" value="XM_013166040.1"/>
</dbReference>
<reference evidence="1 2" key="1">
    <citation type="journal article" date="2011" name="Science">
        <title>Comparative functional genomics of the fission yeasts.</title>
        <authorList>
            <person name="Rhind N."/>
            <person name="Chen Z."/>
            <person name="Yassour M."/>
            <person name="Thompson D.A."/>
            <person name="Haas B.J."/>
            <person name="Habib N."/>
            <person name="Wapinski I."/>
            <person name="Roy S."/>
            <person name="Lin M.F."/>
            <person name="Heiman D.I."/>
            <person name="Young S.K."/>
            <person name="Furuya K."/>
            <person name="Guo Y."/>
            <person name="Pidoux A."/>
            <person name="Chen H.M."/>
            <person name="Robbertse B."/>
            <person name="Goldberg J.M."/>
            <person name="Aoki K."/>
            <person name="Bayne E.H."/>
            <person name="Berlin A.M."/>
            <person name="Desjardins C.A."/>
            <person name="Dobbs E."/>
            <person name="Dukaj L."/>
            <person name="Fan L."/>
            <person name="FitzGerald M.G."/>
            <person name="French C."/>
            <person name="Gujja S."/>
            <person name="Hansen K."/>
            <person name="Keifenheim D."/>
            <person name="Levin J.Z."/>
            <person name="Mosher R.A."/>
            <person name="Mueller C.A."/>
            <person name="Pfiffner J."/>
            <person name="Priest M."/>
            <person name="Russ C."/>
            <person name="Smialowska A."/>
            <person name="Swoboda P."/>
            <person name="Sykes S.M."/>
            <person name="Vaughn M."/>
            <person name="Vengrova S."/>
            <person name="Yoder R."/>
            <person name="Zeng Q."/>
            <person name="Allshire R."/>
            <person name="Baulcombe D."/>
            <person name="Birren B.W."/>
            <person name="Brown W."/>
            <person name="Ekwall K."/>
            <person name="Kellis M."/>
            <person name="Leatherwood J."/>
            <person name="Levin H."/>
            <person name="Margalit H."/>
            <person name="Martienssen R."/>
            <person name="Nieduszynski C.A."/>
            <person name="Spatafora J.W."/>
            <person name="Friedman N."/>
            <person name="Dalgaard J.Z."/>
            <person name="Baumann P."/>
            <person name="Niki H."/>
            <person name="Regev A."/>
            <person name="Nusbaum C."/>
        </authorList>
    </citation>
    <scope>NUCLEOTIDE SEQUENCE [LARGE SCALE GENOMIC DNA]</scope>
    <source>
        <strain evidence="2">OY26 / ATCC MYA-4695 / CBS 11777 / NBRC 106824 / NRRL Y48691</strain>
    </source>
</reference>
<protein>
    <submittedName>
        <fullName evidence="1">Uncharacterized protein</fullName>
    </submittedName>
</protein>
<dbReference type="HOGENOM" id="CLU_2887084_0_0_1"/>
<sequence>MDPPACNHANSYNADFEKRLPLYTPEENKQPSNSTAFEAIGEKKAIGTESSGLNASQDGFLSA</sequence>
<dbReference type="Proteomes" id="UP000015464">
    <property type="component" value="Unassembled WGS sequence"/>
</dbReference>
<evidence type="ECO:0000313" key="2">
    <source>
        <dbReference type="Proteomes" id="UP000015464"/>
    </source>
</evidence>
<keyword evidence="2" id="KW-1185">Reference proteome</keyword>